<proteinExistence type="predicted"/>
<protein>
    <recommendedName>
        <fullName evidence="3">Chromo domain-containing protein</fullName>
    </recommendedName>
</protein>
<evidence type="ECO:0000259" key="3">
    <source>
        <dbReference type="PROSITE" id="PS50013"/>
    </source>
</evidence>
<dbReference type="SUPFAM" id="SSF54160">
    <property type="entry name" value="Chromo domain-like"/>
    <property type="match status" value="1"/>
</dbReference>
<organism evidence="4">
    <name type="scientific">Chromera velia CCMP2878</name>
    <dbReference type="NCBI Taxonomy" id="1169474"/>
    <lineage>
        <taxon>Eukaryota</taxon>
        <taxon>Sar</taxon>
        <taxon>Alveolata</taxon>
        <taxon>Colpodellida</taxon>
        <taxon>Chromeraceae</taxon>
        <taxon>Chromera</taxon>
    </lineage>
</organism>
<evidence type="ECO:0000256" key="1">
    <source>
        <dbReference type="ARBA" id="ARBA00004123"/>
    </source>
</evidence>
<comment type="subcellular location">
    <subcellularLocation>
        <location evidence="1">Nucleus</location>
    </subcellularLocation>
</comment>
<dbReference type="SMART" id="SM00298">
    <property type="entry name" value="CHROMO"/>
    <property type="match status" value="1"/>
</dbReference>
<gene>
    <name evidence="4" type="ORF">Cvel_1890</name>
</gene>
<dbReference type="InterPro" id="IPR023780">
    <property type="entry name" value="Chromo_domain"/>
</dbReference>
<reference evidence="4" key="1">
    <citation type="submission" date="2014-11" db="EMBL/GenBank/DDBJ databases">
        <authorList>
            <person name="Otto D Thomas"/>
            <person name="Naeem Raeece"/>
        </authorList>
    </citation>
    <scope>NUCLEOTIDE SEQUENCE</scope>
</reference>
<dbReference type="VEuPathDB" id="CryptoDB:Cvel_1890"/>
<dbReference type="InterPro" id="IPR016197">
    <property type="entry name" value="Chromo-like_dom_sf"/>
</dbReference>
<accession>A0A0G4I684</accession>
<dbReference type="PANTHER" id="PTHR22812">
    <property type="entry name" value="CHROMOBOX PROTEIN"/>
    <property type="match status" value="1"/>
</dbReference>
<dbReference type="PhylomeDB" id="A0A0G4I684"/>
<evidence type="ECO:0000256" key="2">
    <source>
        <dbReference type="ARBA" id="ARBA00023242"/>
    </source>
</evidence>
<dbReference type="PROSITE" id="PS50013">
    <property type="entry name" value="CHROMO_2"/>
    <property type="match status" value="1"/>
</dbReference>
<sequence length="100" mass="11778">MGEVLYELVFPEGIQKHPVLHVSFLKRCEFKEGERSPPSMRLPGFEEKEYKVEKVIDKRREGQQVYYLVHWKGDTEENASWEPAANLKRAQAAIQDFKKK</sequence>
<dbReference type="Pfam" id="PF00385">
    <property type="entry name" value="Chromo"/>
    <property type="match status" value="1"/>
</dbReference>
<evidence type="ECO:0000313" key="4">
    <source>
        <dbReference type="EMBL" id="CEM52538.1"/>
    </source>
</evidence>
<dbReference type="CDD" id="cd00024">
    <property type="entry name" value="CD_CSD"/>
    <property type="match status" value="1"/>
</dbReference>
<name>A0A0G4I684_9ALVE</name>
<feature type="domain" description="Chromo" evidence="3">
    <location>
        <begin position="50"/>
        <end position="100"/>
    </location>
</feature>
<dbReference type="InterPro" id="IPR000953">
    <property type="entry name" value="Chromo/chromo_shadow_dom"/>
</dbReference>
<dbReference type="InterPro" id="IPR051219">
    <property type="entry name" value="Heterochromatin_chromo-domain"/>
</dbReference>
<dbReference type="EMBL" id="CDMZ01005280">
    <property type="protein sequence ID" value="CEM52538.1"/>
    <property type="molecule type" value="Genomic_DNA"/>
</dbReference>
<dbReference type="Gene3D" id="2.40.50.40">
    <property type="match status" value="1"/>
</dbReference>
<dbReference type="AlphaFoldDB" id="A0A0G4I684"/>
<keyword evidence="2" id="KW-0539">Nucleus</keyword>
<dbReference type="GO" id="GO:0005634">
    <property type="term" value="C:nucleus"/>
    <property type="evidence" value="ECO:0007669"/>
    <property type="project" value="UniProtKB-SubCell"/>
</dbReference>